<protein>
    <recommendedName>
        <fullName evidence="20">Sodium/potassium-transporting ATPase subunit alpha</fullName>
    </recommendedName>
</protein>
<keyword evidence="20" id="KW-0479">Metal-binding</keyword>
<evidence type="ECO:0000256" key="5">
    <source>
        <dbReference type="ARBA" id="ARBA00022538"/>
    </source>
</evidence>
<dbReference type="Pfam" id="PF00690">
    <property type="entry name" value="Cation_ATPase_N"/>
    <property type="match status" value="1"/>
</dbReference>
<feature type="transmembrane region" description="Helical" evidence="20">
    <location>
        <begin position="815"/>
        <end position="834"/>
    </location>
</feature>
<comment type="caution">
    <text evidence="23">The sequence shown here is derived from an EMBL/GenBank/DDBJ whole genome shotgun (WGS) entry which is preliminary data.</text>
</comment>
<organism evidence="23 24">
    <name type="scientific">Orchesella dallaii</name>
    <dbReference type="NCBI Taxonomy" id="48710"/>
    <lineage>
        <taxon>Eukaryota</taxon>
        <taxon>Metazoa</taxon>
        <taxon>Ecdysozoa</taxon>
        <taxon>Arthropoda</taxon>
        <taxon>Hexapoda</taxon>
        <taxon>Collembola</taxon>
        <taxon>Entomobryomorpha</taxon>
        <taxon>Entomobryoidea</taxon>
        <taxon>Orchesellidae</taxon>
        <taxon>Orchesellinae</taxon>
        <taxon>Orchesella</taxon>
    </lineage>
</organism>
<keyword evidence="10 20" id="KW-0067">ATP-binding</keyword>
<feature type="region of interest" description="Disordered" evidence="21">
    <location>
        <begin position="260"/>
        <end position="279"/>
    </location>
</feature>
<keyword evidence="5 20" id="KW-0633">Potassium transport</keyword>
<dbReference type="Gene3D" id="2.70.150.10">
    <property type="entry name" value="Calcium-transporting ATPase, cytoplasmic transduction domain A"/>
    <property type="match status" value="1"/>
</dbReference>
<evidence type="ECO:0000256" key="17">
    <source>
        <dbReference type="ARBA" id="ARBA00023201"/>
    </source>
</evidence>
<evidence type="ECO:0000256" key="19">
    <source>
        <dbReference type="ARBA" id="ARBA00038795"/>
    </source>
</evidence>
<feature type="transmembrane region" description="Helical" evidence="20">
    <location>
        <begin position="361"/>
        <end position="390"/>
    </location>
</feature>
<comment type="similarity">
    <text evidence="2 20">Belongs to the cation transport ATPase (P-type) (TC 3.A.3) family. Type IIC subfamily.</text>
</comment>
<accession>A0ABP1PV33</accession>
<keyword evidence="3 20" id="KW-0813">Transport</keyword>
<dbReference type="Proteomes" id="UP001642540">
    <property type="component" value="Unassembled WGS sequence"/>
</dbReference>
<dbReference type="InterPro" id="IPR036412">
    <property type="entry name" value="HAD-like_sf"/>
</dbReference>
<dbReference type="InterPro" id="IPR005775">
    <property type="entry name" value="P-type_ATPase_IIC"/>
</dbReference>
<dbReference type="NCBIfam" id="TIGR01494">
    <property type="entry name" value="ATPase_P-type"/>
    <property type="match status" value="2"/>
</dbReference>
<feature type="transmembrane region" description="Helical" evidence="20">
    <location>
        <begin position="335"/>
        <end position="355"/>
    </location>
</feature>
<feature type="transmembrane region" description="Helical" evidence="20">
    <location>
        <begin position="892"/>
        <end position="912"/>
    </location>
</feature>
<evidence type="ECO:0000256" key="16">
    <source>
        <dbReference type="ARBA" id="ARBA00023136"/>
    </source>
</evidence>
<evidence type="ECO:0000256" key="20">
    <source>
        <dbReference type="RuleBase" id="RU362084"/>
    </source>
</evidence>
<evidence type="ECO:0000256" key="11">
    <source>
        <dbReference type="ARBA" id="ARBA00022958"/>
    </source>
</evidence>
<dbReference type="PRINTS" id="PR00119">
    <property type="entry name" value="CATATPASE"/>
</dbReference>
<evidence type="ECO:0000256" key="18">
    <source>
        <dbReference type="ARBA" id="ARBA00037422"/>
    </source>
</evidence>
<dbReference type="PANTHER" id="PTHR43294">
    <property type="entry name" value="SODIUM/POTASSIUM-TRANSPORTING ATPASE SUBUNIT ALPHA"/>
    <property type="match status" value="1"/>
</dbReference>
<comment type="subunit">
    <text evidence="19">The sodium/potassium-transporting ATPase is composed of a catalytic alpha subunit, an auxiliary non-catalytic beta subunit and an additional regulatory subunit.</text>
</comment>
<evidence type="ECO:0000256" key="15">
    <source>
        <dbReference type="ARBA" id="ARBA00023065"/>
    </source>
</evidence>
<dbReference type="InterPro" id="IPR018303">
    <property type="entry name" value="ATPase_P-typ_P_site"/>
</dbReference>
<dbReference type="Pfam" id="PF13246">
    <property type="entry name" value="Cation_ATPase"/>
    <property type="match status" value="1"/>
</dbReference>
<evidence type="ECO:0000313" key="24">
    <source>
        <dbReference type="Proteomes" id="UP001642540"/>
    </source>
</evidence>
<evidence type="ECO:0000256" key="4">
    <source>
        <dbReference type="ARBA" id="ARBA00022475"/>
    </source>
</evidence>
<evidence type="ECO:0000256" key="7">
    <source>
        <dbReference type="ARBA" id="ARBA00022607"/>
    </source>
</evidence>
<dbReference type="SUPFAM" id="SSF56784">
    <property type="entry name" value="HAD-like"/>
    <property type="match status" value="1"/>
</dbReference>
<dbReference type="Pfam" id="PF00689">
    <property type="entry name" value="Cation_ATPase_C"/>
    <property type="match status" value="1"/>
</dbReference>
<dbReference type="SFLD" id="SFLDS00003">
    <property type="entry name" value="Haloacid_Dehalogenase"/>
    <property type="match status" value="1"/>
</dbReference>
<evidence type="ECO:0000259" key="22">
    <source>
        <dbReference type="SMART" id="SM00831"/>
    </source>
</evidence>
<dbReference type="Gene3D" id="3.40.1110.10">
    <property type="entry name" value="Calcium-transporting ATPase, cytoplasmic domain N"/>
    <property type="match status" value="1"/>
</dbReference>
<comment type="function">
    <text evidence="18">This is the catalytic component of the active enzyme, which catalyzes the hydrolysis of ATP coupled with the exchange of sodium and potassium ions across the plasma membrane. This action creates the electrochemical gradient of sodium and potassium ions, providing the energy for active transport of various nutrients.</text>
</comment>
<keyword evidence="9 20" id="KW-0547">Nucleotide-binding</keyword>
<dbReference type="InterPro" id="IPR004014">
    <property type="entry name" value="ATPase_P-typ_cation-transptr_N"/>
</dbReference>
<feature type="transmembrane region" description="Helical" evidence="20">
    <location>
        <begin position="840"/>
        <end position="864"/>
    </location>
</feature>
<dbReference type="InterPro" id="IPR023299">
    <property type="entry name" value="ATPase_P-typ_cyto_dom_N"/>
</dbReference>
<sequence length="1064" mass="118335">MADRRLSSKRLSIVIDEKDRVWAPNRRRSSAVSRASVLVARKSNAGLENAAFVPDDQMPMQEVHLGHSKDIRRKSISYLKKELEIDYHEVDIGTLYNRFGSHPDSGLSGDQVKRNREKYGMNQLTPPKKEPLWLKFIKTLVGGFQLLLWVGGILSLIAYGTQYFQAGTPPPDNLYLGVVLIVLVIVLGLFTFYQEYSSGKIMESFSKMVPSYANVIREKKLQTINATELVVGDIVEVKFGDRIPADIRIIEASGLKVDNSSLTGESEPQSRSPQCTNENPMESKNLAFFSTNALEGTGKGIVVATGDGTFIGRIAGLATGLDSLETPMSREVTHFVIFISGVAIFFGVTFFIIALSMGYDFISAAIFLIGIIVANVPEGLLVTFTVVLALTAKRMANKNCLVKQLHAVETLGSCSVICSDKTGTLTQNKMTVSHLWFANKIVSAMIGSKDFEKDESGFISLARVATLCSRAKILPDQDDIPIAERKVNGDASESAIIRYMAQMIGSIEDYQEKRKKIFEIPFNSVNKWQLSIHDLNQQNEPRYLVAMKGAPERIISLCTKIAINDTVYDLDERWKKTFNDIYEEIGGMGERVIGFCEMMLPADKYPKGFQFDPDNLEFLKDGMTFQGLVSMIDPPRPGVAEAVQTCRTAGIKVVMVTGDHPITAKAIARSVGIISRDNETVEDVAKRLKVDVEVVDPTQCTAAVVSGTELMEMSTPEIDEVLKHHTEIVFARVSPQQKLVIVEGFQRLGKIVAVTGDGVNDSPALKKADIGVAMGIAGSDVSKQAADMILLDDNFASIVTGVEEGRLIFDNLKKCICYLLAANIAELCPFLLYITVGIPLALGTIPMLVICLGTDILPTISLSYEKAEGDIMKRPARNPETDKLVTGQLISYSYGQLGVIEAAAGFFAYFVVMAHNGFLPHRLIGIQQQWDSTAVNDLSDSYKQEWTYHDRKLLEKTGWTAYFCSVVVCQWANVLISKCRRVPLYTKIFDNWVVFAAILGETLLACFLTYTPGLNTAMSYMPIKIWWWLPGVPFFMAILLYDETRRFLLRNFPKWSWYQKEFYY</sequence>
<evidence type="ECO:0000256" key="10">
    <source>
        <dbReference type="ARBA" id="ARBA00022840"/>
    </source>
</evidence>
<evidence type="ECO:0000256" key="2">
    <source>
        <dbReference type="ARBA" id="ARBA00006934"/>
    </source>
</evidence>
<dbReference type="SFLD" id="SFLDF00027">
    <property type="entry name" value="p-type_atpase"/>
    <property type="match status" value="1"/>
</dbReference>
<evidence type="ECO:0000313" key="23">
    <source>
        <dbReference type="EMBL" id="CAL8075217.1"/>
    </source>
</evidence>
<keyword evidence="4" id="KW-1003">Cell membrane</keyword>
<keyword evidence="17" id="KW-0739">Sodium transport</keyword>
<keyword evidence="16 20" id="KW-0472">Membrane</keyword>
<reference evidence="23 24" key="1">
    <citation type="submission" date="2024-08" db="EMBL/GenBank/DDBJ databases">
        <authorList>
            <person name="Cucini C."/>
            <person name="Frati F."/>
        </authorList>
    </citation>
    <scope>NUCLEOTIDE SEQUENCE [LARGE SCALE GENOMIC DNA]</scope>
</reference>
<feature type="transmembrane region" description="Helical" evidence="20">
    <location>
        <begin position="174"/>
        <end position="193"/>
    </location>
</feature>
<dbReference type="SMART" id="SM00831">
    <property type="entry name" value="Cation_ATPase_N"/>
    <property type="match status" value="1"/>
</dbReference>
<keyword evidence="12" id="KW-1278">Translocase</keyword>
<dbReference type="InterPro" id="IPR001757">
    <property type="entry name" value="P_typ_ATPase"/>
</dbReference>
<evidence type="ECO:0000256" key="9">
    <source>
        <dbReference type="ARBA" id="ARBA00022741"/>
    </source>
</evidence>
<dbReference type="InterPro" id="IPR023214">
    <property type="entry name" value="HAD_sf"/>
</dbReference>
<dbReference type="NCBIfam" id="TIGR01106">
    <property type="entry name" value="ATPase-IIC_X-K"/>
    <property type="match status" value="1"/>
</dbReference>
<keyword evidence="8 20" id="KW-0812">Transmembrane</keyword>
<dbReference type="SUPFAM" id="SSF81660">
    <property type="entry name" value="Metal cation-transporting ATPase, ATP-binding domain N"/>
    <property type="match status" value="1"/>
</dbReference>
<dbReference type="InterPro" id="IPR059000">
    <property type="entry name" value="ATPase_P-type_domA"/>
</dbReference>
<evidence type="ECO:0000256" key="13">
    <source>
        <dbReference type="ARBA" id="ARBA00022989"/>
    </source>
</evidence>
<keyword evidence="14" id="KW-0915">Sodium</keyword>
<feature type="transmembrane region" description="Helical" evidence="20">
    <location>
        <begin position="988"/>
        <end position="1010"/>
    </location>
</feature>
<gene>
    <name evidence="23" type="ORF">ODALV1_LOCUS3104</name>
</gene>
<name>A0ABP1PV33_9HEXA</name>
<dbReference type="InterPro" id="IPR044492">
    <property type="entry name" value="P_typ_ATPase_HD_dom"/>
</dbReference>
<keyword evidence="24" id="KW-1185">Reference proteome</keyword>
<keyword evidence="13 20" id="KW-1133">Transmembrane helix</keyword>
<dbReference type="PANTHER" id="PTHR43294:SF13">
    <property type="entry name" value="SODIUM_POTASSIUM-TRANSPORTING ATPASE SUBUNIT ALPHA"/>
    <property type="match status" value="1"/>
</dbReference>
<dbReference type="PROSITE" id="PS00154">
    <property type="entry name" value="ATPASE_E1_E2"/>
    <property type="match status" value="1"/>
</dbReference>
<comment type="subcellular location">
    <subcellularLocation>
        <location evidence="1 20">Cell membrane</location>
        <topology evidence="1 20">Multi-pass membrane protein</topology>
    </subcellularLocation>
</comment>
<feature type="domain" description="Cation-transporting P-type ATPase N-terminal" evidence="22">
    <location>
        <begin position="86"/>
        <end position="160"/>
    </location>
</feature>
<dbReference type="InterPro" id="IPR050510">
    <property type="entry name" value="Cation_transp_ATPase_P-type"/>
</dbReference>
<keyword evidence="7" id="KW-0740">Sodium/potassium transport</keyword>
<dbReference type="SUPFAM" id="SSF81653">
    <property type="entry name" value="Calcium ATPase, transduction domain A"/>
    <property type="match status" value="1"/>
</dbReference>
<dbReference type="Gene3D" id="1.20.1110.10">
    <property type="entry name" value="Calcium-transporting ATPase, transmembrane domain"/>
    <property type="match status" value="1"/>
</dbReference>
<dbReference type="EMBL" id="CAXLJM020000007">
    <property type="protein sequence ID" value="CAL8075217.1"/>
    <property type="molecule type" value="Genomic_DNA"/>
</dbReference>
<evidence type="ECO:0000256" key="8">
    <source>
        <dbReference type="ARBA" id="ARBA00022692"/>
    </source>
</evidence>
<keyword evidence="11 20" id="KW-0630">Potassium</keyword>
<feature type="transmembrane region" description="Helical" evidence="20">
    <location>
        <begin position="959"/>
        <end position="976"/>
    </location>
</feature>
<dbReference type="Gene3D" id="3.40.50.1000">
    <property type="entry name" value="HAD superfamily/HAD-like"/>
    <property type="match status" value="1"/>
</dbReference>
<feature type="transmembrane region" description="Helical" evidence="20">
    <location>
        <begin position="1025"/>
        <end position="1041"/>
    </location>
</feature>
<keyword evidence="6" id="KW-0597">Phosphoprotein</keyword>
<feature type="transmembrane region" description="Helical" evidence="20">
    <location>
        <begin position="136"/>
        <end position="159"/>
    </location>
</feature>
<evidence type="ECO:0000256" key="14">
    <source>
        <dbReference type="ARBA" id="ARBA00023053"/>
    </source>
</evidence>
<evidence type="ECO:0000256" key="6">
    <source>
        <dbReference type="ARBA" id="ARBA00022553"/>
    </source>
</evidence>
<dbReference type="SUPFAM" id="SSF81665">
    <property type="entry name" value="Calcium ATPase, transmembrane domain M"/>
    <property type="match status" value="1"/>
</dbReference>
<dbReference type="InterPro" id="IPR008250">
    <property type="entry name" value="ATPase_P-typ_transduc_dom_A_sf"/>
</dbReference>
<evidence type="ECO:0000256" key="12">
    <source>
        <dbReference type="ARBA" id="ARBA00022967"/>
    </source>
</evidence>
<evidence type="ECO:0000256" key="3">
    <source>
        <dbReference type="ARBA" id="ARBA00022448"/>
    </source>
</evidence>
<evidence type="ECO:0000256" key="1">
    <source>
        <dbReference type="ARBA" id="ARBA00004651"/>
    </source>
</evidence>
<dbReference type="Pfam" id="PF00122">
    <property type="entry name" value="E1-E2_ATPase"/>
    <property type="match status" value="1"/>
</dbReference>
<dbReference type="PRINTS" id="PR00121">
    <property type="entry name" value="NAKATPASE"/>
</dbReference>
<evidence type="ECO:0000256" key="21">
    <source>
        <dbReference type="SAM" id="MobiDB-lite"/>
    </source>
</evidence>
<keyword evidence="15 20" id="KW-0406">Ion transport</keyword>
<dbReference type="SFLD" id="SFLDG00002">
    <property type="entry name" value="C1.7:_P-type_atpase_like"/>
    <property type="match status" value="1"/>
</dbReference>
<dbReference type="InterPro" id="IPR006068">
    <property type="entry name" value="ATPase_P-typ_cation-transptr_C"/>
</dbReference>
<proteinExistence type="inferred from homology"/>
<dbReference type="InterPro" id="IPR023298">
    <property type="entry name" value="ATPase_P-typ_TM_dom_sf"/>
</dbReference>